<proteinExistence type="predicted"/>
<name>A0A8S5LB31_9CAUD</name>
<protein>
    <submittedName>
        <fullName evidence="1">Uncharacterized protein</fullName>
    </submittedName>
</protein>
<dbReference type="Pfam" id="PF09355">
    <property type="entry name" value="Phage_Gp19"/>
    <property type="match status" value="1"/>
</dbReference>
<evidence type="ECO:0000313" key="1">
    <source>
        <dbReference type="EMBL" id="DAD67205.1"/>
    </source>
</evidence>
<dbReference type="EMBL" id="BK014672">
    <property type="protein sequence ID" value="DAD67205.1"/>
    <property type="molecule type" value="Genomic_DNA"/>
</dbReference>
<dbReference type="InterPro" id="IPR018963">
    <property type="entry name" value="Mycophage_D29_Gp19"/>
</dbReference>
<reference evidence="1" key="1">
    <citation type="journal article" date="2021" name="Proc. Natl. Acad. Sci. U.S.A.">
        <title>A Catalog of Tens of Thousands of Viruses from Human Metagenomes Reveals Hidden Associations with Chronic Diseases.</title>
        <authorList>
            <person name="Tisza M.J."/>
            <person name="Buck C.B."/>
        </authorList>
    </citation>
    <scope>NUCLEOTIDE SEQUENCE</scope>
    <source>
        <strain evidence="1">CtXOZ1</strain>
    </source>
</reference>
<sequence length="125" mass="14185">MVTVEDLEARWASSEDLTDVERKVASARLQDALDLLRTRIEDLNTRVVADPVYARVVKAVCCDAVIRLLSNPEGFKSETDGNYIYERYGSLADGRLKILDEEWERLGVRQRVTVVHAGPKPPWEV</sequence>
<accession>A0A8S5LB31</accession>
<organism evidence="1">
    <name type="scientific">Siphoviridae sp. ctXOZ1</name>
    <dbReference type="NCBI Taxonomy" id="2823585"/>
    <lineage>
        <taxon>Viruses</taxon>
        <taxon>Duplodnaviria</taxon>
        <taxon>Heunggongvirae</taxon>
        <taxon>Uroviricota</taxon>
        <taxon>Caudoviricetes</taxon>
    </lineage>
</organism>